<protein>
    <submittedName>
        <fullName evidence="2">Uncharacterized protein</fullName>
    </submittedName>
</protein>
<feature type="compositionally biased region" description="Low complexity" evidence="1">
    <location>
        <begin position="242"/>
        <end position="256"/>
    </location>
</feature>
<feature type="region of interest" description="Disordered" evidence="1">
    <location>
        <begin position="1"/>
        <end position="28"/>
    </location>
</feature>
<feature type="compositionally biased region" description="Basic and acidic residues" evidence="1">
    <location>
        <begin position="261"/>
        <end position="274"/>
    </location>
</feature>
<feature type="compositionally biased region" description="Basic and acidic residues" evidence="1">
    <location>
        <begin position="322"/>
        <end position="344"/>
    </location>
</feature>
<accession>A0A2R6PMW2</accession>
<gene>
    <name evidence="2" type="ORF">PHLCEN_2v4646</name>
</gene>
<dbReference type="STRING" id="98765.A0A2R6PMW2"/>
<feature type="compositionally biased region" description="Low complexity" evidence="1">
    <location>
        <begin position="196"/>
        <end position="209"/>
    </location>
</feature>
<dbReference type="AlphaFoldDB" id="A0A2R6PMW2"/>
<comment type="caution">
    <text evidence="2">The sequence shown here is derived from an EMBL/GenBank/DDBJ whole genome shotgun (WGS) entry which is preliminary data.</text>
</comment>
<dbReference type="Proteomes" id="UP000186601">
    <property type="component" value="Unassembled WGS sequence"/>
</dbReference>
<evidence type="ECO:0000313" key="2">
    <source>
        <dbReference type="EMBL" id="PSR93751.1"/>
    </source>
</evidence>
<keyword evidence="3" id="KW-1185">Reference proteome</keyword>
<evidence type="ECO:0000313" key="3">
    <source>
        <dbReference type="Proteomes" id="UP000186601"/>
    </source>
</evidence>
<feature type="compositionally biased region" description="Polar residues" evidence="1">
    <location>
        <begin position="1"/>
        <end position="25"/>
    </location>
</feature>
<feature type="compositionally biased region" description="Basic and acidic residues" evidence="1">
    <location>
        <begin position="495"/>
        <end position="509"/>
    </location>
</feature>
<name>A0A2R6PMW2_9APHY</name>
<proteinExistence type="predicted"/>
<sequence>MSRQPSPAHNSQMYHQQSLAPSTSKQRTRTYGVAIAAGAEDVKYQGKYRELKKKVKEIELRCNILRILYERLADVPPTPGRHPQELPSDHDPVYELPLGPPEHARVIDPNDHALQDYLRSNPNARIIPGPNGGVIGIVDPSGNTSRGHPVLPPHGIPLVQDYRTESGSGTDAGRQLPPLPAIREPHAEPLVPNSRSSGYHASTHSTTSSHHSHNPSSHHSRVSSSRQDLDQLQGEPVRLDTLPPVRSVHSRSSSLSGDGQGESRSRRPDLHDISIPHGHRHPHPHAQVPEPNLPPSPQQVHSPTHGRTHNHQRVGPGVHLHRQVERDPETTRQLMRERDIERERERERAIALRMRLAAEEEELRNSGEWQQEDPRLGAGGMARGRSRSDTPGSGGGGGSGVSSRPASGQSYERERSRPHANRVADLLVSDQDPYYDSRDYRMAGPDSTRGYPSDSTAHADSRKRSRHDMEIDEEDGRSIRSPVDRSGANSTEFPMSHETRGPKRPHPDDETMTQGHVSSVRDEKPMDEDD</sequence>
<feature type="region of interest" description="Disordered" evidence="1">
    <location>
        <begin position="139"/>
        <end position="344"/>
    </location>
</feature>
<feature type="compositionally biased region" description="Basic residues" evidence="1">
    <location>
        <begin position="210"/>
        <end position="221"/>
    </location>
</feature>
<dbReference type="OrthoDB" id="10070927at2759"/>
<feature type="region of interest" description="Disordered" evidence="1">
    <location>
        <begin position="359"/>
        <end position="530"/>
    </location>
</feature>
<evidence type="ECO:0000256" key="1">
    <source>
        <dbReference type="SAM" id="MobiDB-lite"/>
    </source>
</evidence>
<organism evidence="2 3">
    <name type="scientific">Hermanssonia centrifuga</name>
    <dbReference type="NCBI Taxonomy" id="98765"/>
    <lineage>
        <taxon>Eukaryota</taxon>
        <taxon>Fungi</taxon>
        <taxon>Dikarya</taxon>
        <taxon>Basidiomycota</taxon>
        <taxon>Agaricomycotina</taxon>
        <taxon>Agaricomycetes</taxon>
        <taxon>Polyporales</taxon>
        <taxon>Meruliaceae</taxon>
        <taxon>Hermanssonia</taxon>
    </lineage>
</organism>
<dbReference type="EMBL" id="MLYV02000468">
    <property type="protein sequence ID" value="PSR93751.1"/>
    <property type="molecule type" value="Genomic_DNA"/>
</dbReference>
<reference evidence="2 3" key="1">
    <citation type="submission" date="2018-02" db="EMBL/GenBank/DDBJ databases">
        <title>Genome sequence of the basidiomycete white-rot fungus Phlebia centrifuga.</title>
        <authorList>
            <person name="Granchi Z."/>
            <person name="Peng M."/>
            <person name="de Vries R.P."/>
            <person name="Hilden K."/>
            <person name="Makela M.R."/>
            <person name="Grigoriev I."/>
            <person name="Riley R."/>
        </authorList>
    </citation>
    <scope>NUCLEOTIDE SEQUENCE [LARGE SCALE GENOMIC DNA]</scope>
    <source>
        <strain evidence="2 3">FBCC195</strain>
    </source>
</reference>